<evidence type="ECO:0000313" key="2">
    <source>
        <dbReference type="EMBL" id="MXR69999.1"/>
    </source>
</evidence>
<evidence type="ECO:0000259" key="1">
    <source>
        <dbReference type="Pfam" id="PF14344"/>
    </source>
</evidence>
<dbReference type="EMBL" id="WRPA01000014">
    <property type="protein sequence ID" value="MXR69999.1"/>
    <property type="molecule type" value="Genomic_DNA"/>
</dbReference>
<accession>A0A6L7I0B3</accession>
<dbReference type="AlphaFoldDB" id="A0A6L7I0B3"/>
<comment type="caution">
    <text evidence="2">The sequence shown here is derived from an EMBL/GenBank/DDBJ whole genome shotgun (WGS) entry which is preliminary data.</text>
</comment>
<dbReference type="RefSeq" id="WP_160797656.1">
    <property type="nucleotide sequence ID" value="NZ_WRPA01000014.1"/>
</dbReference>
<feature type="domain" description="DUF4397" evidence="1">
    <location>
        <begin position="39"/>
        <end position="157"/>
    </location>
</feature>
<protein>
    <submittedName>
        <fullName evidence="2">DUF4397 domain-containing protein</fullName>
    </submittedName>
</protein>
<proteinExistence type="predicted"/>
<dbReference type="PROSITE" id="PS51257">
    <property type="entry name" value="PROKAR_LIPOPROTEIN"/>
    <property type="match status" value="1"/>
</dbReference>
<dbReference type="InterPro" id="IPR025510">
    <property type="entry name" value="DUF4397"/>
</dbReference>
<gene>
    <name evidence="2" type="ORF">GNT65_15150</name>
</gene>
<dbReference type="Proteomes" id="UP000474778">
    <property type="component" value="Unassembled WGS sequence"/>
</dbReference>
<evidence type="ECO:0000313" key="3">
    <source>
        <dbReference type="Proteomes" id="UP000474778"/>
    </source>
</evidence>
<name>A0A6L7I0B3_9GAMM</name>
<feature type="domain" description="DUF4397" evidence="1">
    <location>
        <begin position="252"/>
        <end position="371"/>
    </location>
</feature>
<organism evidence="2 3">
    <name type="scientific">Shewanella insulae</name>
    <dbReference type="NCBI Taxonomy" id="2681496"/>
    <lineage>
        <taxon>Bacteria</taxon>
        <taxon>Pseudomonadati</taxon>
        <taxon>Pseudomonadota</taxon>
        <taxon>Gammaproteobacteria</taxon>
        <taxon>Alteromonadales</taxon>
        <taxon>Shewanellaceae</taxon>
        <taxon>Shewanella</taxon>
    </lineage>
</organism>
<keyword evidence="3" id="KW-1185">Reference proteome</keyword>
<sequence length="457" mass="46703">MNKIYSALMLGAILGLTACNSDDSDDVINMAPAPVAETKVRVIHAGIDAPEVNVTANDTQLVADVDYGMSSGFLTVPVGLYDIGVDAQIADGSLLEVLSADLDLSADMEYTAVALGKVSDDTLQLKLVANVSDDIAAGYARVQVLHGASDVGLVDVYVTAPGADISNTAPTLSANYLDASTQLEVPASDYQIRITGSGDKTPVFDSGTVPLMADTDYLITAISNAWSGDAPVALLVALADQQALLLDKMSGSDVRVIHAVADAPAVDIFVDGAATPAVDMLSFAAVTDYLNVADGAHTVTVAADADNSVVVIDEAALTLEKGQIYSVLATGSLADMDIKPWVVMEAGRRVATEAKLNIAHASYSAGNVDIYLTQDADISSATPALSDIPFMAASGSLSVAPGNYVVSVTPTGSKTVAIGPLDINLAAGGIYGVAAVDAVGGGTPLGVILMDDFVTEM</sequence>
<reference evidence="2 3" key="1">
    <citation type="submission" date="2019-12" db="EMBL/GenBank/DDBJ databases">
        <title>Shewanella insulae sp. nov., isolated from a tidal flat.</title>
        <authorList>
            <person name="Yoon J.-H."/>
        </authorList>
    </citation>
    <scope>NUCLEOTIDE SEQUENCE [LARGE SCALE GENOMIC DNA]</scope>
    <source>
        <strain evidence="2 3">JBTF-M18</strain>
    </source>
</reference>
<dbReference type="Pfam" id="PF14344">
    <property type="entry name" value="DUF4397"/>
    <property type="match status" value="2"/>
</dbReference>